<feature type="region of interest" description="Disordered" evidence="1">
    <location>
        <begin position="17"/>
        <end position="78"/>
    </location>
</feature>
<proteinExistence type="predicted"/>
<dbReference type="Gramene" id="Zm00001eb029840_T001">
    <property type="protein sequence ID" value="Zm00001eb029840_P001"/>
    <property type="gene ID" value="Zm00001eb029840"/>
</dbReference>
<reference evidence="3" key="1">
    <citation type="submission" date="2015-12" db="EMBL/GenBank/DDBJ databases">
        <title>Update maize B73 reference genome by single molecule sequencing technologies.</title>
        <authorList>
            <consortium name="Maize Genome Sequencing Project"/>
            <person name="Ware D."/>
        </authorList>
    </citation>
    <scope>NUCLEOTIDE SEQUENCE [LARGE SCALE GENOMIC DNA]</scope>
    <source>
        <strain evidence="3">cv. B73</strain>
    </source>
</reference>
<name>A0A804LR10_MAIZE</name>
<dbReference type="Proteomes" id="UP000007305">
    <property type="component" value="Chromosome 1"/>
</dbReference>
<dbReference type="InParanoid" id="A0A804LR10"/>
<evidence type="ECO:0000256" key="1">
    <source>
        <dbReference type="SAM" id="MobiDB-lite"/>
    </source>
</evidence>
<reference evidence="2" key="3">
    <citation type="submission" date="2021-05" db="UniProtKB">
        <authorList>
            <consortium name="EnsemblPlants"/>
        </authorList>
    </citation>
    <scope>IDENTIFICATION</scope>
    <source>
        <strain evidence="2">cv. B73</strain>
    </source>
</reference>
<reference evidence="2" key="2">
    <citation type="submission" date="2019-07" db="EMBL/GenBank/DDBJ databases">
        <authorList>
            <person name="Seetharam A."/>
            <person name="Woodhouse M."/>
            <person name="Cannon E."/>
        </authorList>
    </citation>
    <scope>NUCLEOTIDE SEQUENCE [LARGE SCALE GENOMIC DNA]</scope>
    <source>
        <strain evidence="2">cv. B73</strain>
    </source>
</reference>
<accession>A0A804LR10</accession>
<evidence type="ECO:0000313" key="3">
    <source>
        <dbReference type="Proteomes" id="UP000007305"/>
    </source>
</evidence>
<dbReference type="EnsemblPlants" id="Zm00001eb029840_T001">
    <property type="protein sequence ID" value="Zm00001eb029840_P001"/>
    <property type="gene ID" value="Zm00001eb029840"/>
</dbReference>
<organism evidence="2 3">
    <name type="scientific">Zea mays</name>
    <name type="common">Maize</name>
    <dbReference type="NCBI Taxonomy" id="4577"/>
    <lineage>
        <taxon>Eukaryota</taxon>
        <taxon>Viridiplantae</taxon>
        <taxon>Streptophyta</taxon>
        <taxon>Embryophyta</taxon>
        <taxon>Tracheophyta</taxon>
        <taxon>Spermatophyta</taxon>
        <taxon>Magnoliopsida</taxon>
        <taxon>Liliopsida</taxon>
        <taxon>Poales</taxon>
        <taxon>Poaceae</taxon>
        <taxon>PACMAD clade</taxon>
        <taxon>Panicoideae</taxon>
        <taxon>Andropogonodae</taxon>
        <taxon>Andropogoneae</taxon>
        <taxon>Tripsacinae</taxon>
        <taxon>Zea</taxon>
    </lineage>
</organism>
<dbReference type="AlphaFoldDB" id="A0A804LR10"/>
<sequence>MSTRPLQLLYELLGASRKRDAKAAQGASQPASRRQRWLAQHRSTSPRPGRQHGESIRHAGHKRLAASTTTLGDARTSPAGLCAATCGAKLSRHMTATTGQASGGDPPFAQP</sequence>
<protein>
    <submittedName>
        <fullName evidence="2">Uncharacterized protein</fullName>
    </submittedName>
</protein>
<keyword evidence="3" id="KW-1185">Reference proteome</keyword>
<evidence type="ECO:0000313" key="2">
    <source>
        <dbReference type="EnsemblPlants" id="Zm00001eb029840_P001"/>
    </source>
</evidence>